<dbReference type="Gene3D" id="1.25.40.10">
    <property type="entry name" value="Tetratricopeptide repeat domain"/>
    <property type="match status" value="1"/>
</dbReference>
<accession>A0AAF0C3W2</accession>
<dbReference type="EMBL" id="CP059735">
    <property type="protein sequence ID" value="WDD99385.1"/>
    <property type="molecule type" value="Genomic_DNA"/>
</dbReference>
<feature type="transmembrane region" description="Helical" evidence="1">
    <location>
        <begin position="31"/>
        <end position="52"/>
    </location>
</feature>
<keyword evidence="1" id="KW-0472">Membrane</keyword>
<dbReference type="AlphaFoldDB" id="A0AAF0C3W2"/>
<dbReference type="KEGG" id="tact:SG35_001465"/>
<dbReference type="SUPFAM" id="SSF81901">
    <property type="entry name" value="HCP-like"/>
    <property type="match status" value="1"/>
</dbReference>
<dbReference type="SMART" id="SM00671">
    <property type="entry name" value="SEL1"/>
    <property type="match status" value="2"/>
</dbReference>
<dbReference type="InterPro" id="IPR006597">
    <property type="entry name" value="Sel1-like"/>
</dbReference>
<reference evidence="2 3" key="1">
    <citation type="journal article" date="2015" name="Genome Announc.">
        <title>Draft Genome Sequences of Marine Isolates of Thalassomonas viridans and Thalassomonas actiniarum.</title>
        <authorList>
            <person name="Olonade I."/>
            <person name="van Zyl L.J."/>
            <person name="Trindade M."/>
        </authorList>
    </citation>
    <scope>NUCLEOTIDE SEQUENCE [LARGE SCALE GENOMIC DNA]</scope>
    <source>
        <strain evidence="2 3">A5K-106</strain>
    </source>
</reference>
<evidence type="ECO:0000313" key="2">
    <source>
        <dbReference type="EMBL" id="WDD99385.1"/>
    </source>
</evidence>
<dbReference type="InterPro" id="IPR011990">
    <property type="entry name" value="TPR-like_helical_dom_sf"/>
</dbReference>
<dbReference type="Proteomes" id="UP000032568">
    <property type="component" value="Chromosome"/>
</dbReference>
<dbReference type="RefSeq" id="WP_053043184.1">
    <property type="nucleotide sequence ID" value="NZ_CP059735.1"/>
</dbReference>
<dbReference type="PANTHER" id="PTHR11102">
    <property type="entry name" value="SEL-1-LIKE PROTEIN"/>
    <property type="match status" value="1"/>
</dbReference>
<dbReference type="InterPro" id="IPR050767">
    <property type="entry name" value="Sel1_AlgK"/>
</dbReference>
<dbReference type="PANTHER" id="PTHR11102:SF160">
    <property type="entry name" value="ERAD-ASSOCIATED E3 UBIQUITIN-PROTEIN LIGASE COMPONENT HRD3"/>
    <property type="match status" value="1"/>
</dbReference>
<name>A0AAF0C3W2_9GAMM</name>
<gene>
    <name evidence="2" type="ORF">SG35_001465</name>
</gene>
<protein>
    <submittedName>
        <fullName evidence="2">Sel1 repeat family protein</fullName>
    </submittedName>
</protein>
<organism evidence="2 3">
    <name type="scientific">Thalassomonas actiniarum</name>
    <dbReference type="NCBI Taxonomy" id="485447"/>
    <lineage>
        <taxon>Bacteria</taxon>
        <taxon>Pseudomonadati</taxon>
        <taxon>Pseudomonadota</taxon>
        <taxon>Gammaproteobacteria</taxon>
        <taxon>Alteromonadales</taxon>
        <taxon>Colwelliaceae</taxon>
        <taxon>Thalassomonas</taxon>
    </lineage>
</organism>
<dbReference type="Pfam" id="PF08238">
    <property type="entry name" value="Sel1"/>
    <property type="match status" value="1"/>
</dbReference>
<keyword evidence="1" id="KW-0812">Transmembrane</keyword>
<evidence type="ECO:0000313" key="3">
    <source>
        <dbReference type="Proteomes" id="UP000032568"/>
    </source>
</evidence>
<evidence type="ECO:0000256" key="1">
    <source>
        <dbReference type="SAM" id="Phobius"/>
    </source>
</evidence>
<proteinExistence type="predicted"/>
<keyword evidence="3" id="KW-1185">Reference proteome</keyword>
<keyword evidence="1" id="KW-1133">Transmembrane helix</keyword>
<sequence>MNAALNANVVKSSFLNKLLPGKSANTRLRHLPLFLGITLVAGLILTAANTVFNNHLEAQQTQTYISSPKIDDLYFLDYRLLPGITPGQLRPNEKYRLAKVVDITGDVVTLLYGNFFYLRQRAMEKSIRYGHLRYPEYFETRRYDFTSSELATMKDSGAIYMVKRPVLNTLDGNLVGPSKPVYNSSAFIPGKKQNYSGMAFLKQTALETSLQSAFEQFQASAELGYAEGQVNLAQMYLNGQHVQQDFSQALFWFKRAALQSHKPGVLKYGIVCKQVPECNIVDFYDELLASGVNIKVRQVDFSLK</sequence>
<reference evidence="2 3" key="2">
    <citation type="journal article" date="2022" name="Mar. Drugs">
        <title>Bioassay-Guided Fractionation Leads to the Detection of Cholic Acid Generated by the Rare Thalassomonas sp.</title>
        <authorList>
            <person name="Pheiffer F."/>
            <person name="Schneider Y.K."/>
            <person name="Hansen E.H."/>
            <person name="Andersen J.H."/>
            <person name="Isaksson J."/>
            <person name="Busche T."/>
            <person name="R C."/>
            <person name="Kalinowski J."/>
            <person name="Zyl L.V."/>
            <person name="Trindade M."/>
        </authorList>
    </citation>
    <scope>NUCLEOTIDE SEQUENCE [LARGE SCALE GENOMIC DNA]</scope>
    <source>
        <strain evidence="2 3">A5K-106</strain>
    </source>
</reference>